<dbReference type="InterPro" id="IPR018392">
    <property type="entry name" value="LysM"/>
</dbReference>
<proteinExistence type="inferred from homology"/>
<dbReference type="InterPro" id="IPR023346">
    <property type="entry name" value="Lysozyme-like_dom_sf"/>
</dbReference>
<dbReference type="NCBIfam" id="NF008050">
    <property type="entry name" value="PRK10783.1"/>
    <property type="match status" value="1"/>
</dbReference>
<dbReference type="SMART" id="SM00257">
    <property type="entry name" value="LysM"/>
    <property type="match status" value="2"/>
</dbReference>
<name>A0A6M8UAQ1_9GAMM</name>
<dbReference type="Gene3D" id="3.10.350.10">
    <property type="entry name" value="LysM domain"/>
    <property type="match status" value="2"/>
</dbReference>
<dbReference type="GO" id="GO:0000270">
    <property type="term" value="P:peptidoglycan metabolic process"/>
    <property type="evidence" value="ECO:0007669"/>
    <property type="project" value="InterPro"/>
</dbReference>
<dbReference type="PANTHER" id="PTHR33734">
    <property type="entry name" value="LYSM DOMAIN-CONTAINING GPI-ANCHORED PROTEIN 2"/>
    <property type="match status" value="1"/>
</dbReference>
<keyword evidence="5" id="KW-0961">Cell wall biogenesis/degradation</keyword>
<dbReference type="EMBL" id="CP054212">
    <property type="protein sequence ID" value="QKJ85951.1"/>
    <property type="molecule type" value="Genomic_DNA"/>
</dbReference>
<comment type="catalytic activity">
    <reaction evidence="1">
        <text>Exolytic cleavage of the (1-&gt;4)-beta-glycosidic linkage between N-acetylmuramic acid (MurNAc) and N-acetylglucosamine (GlcNAc) residues in peptidoglycan, from either the reducing or the non-reducing ends of the peptidoglycan chains, with concomitant formation of a 1,6-anhydrobond in the MurNAc residue.</text>
        <dbReference type="EC" id="4.2.2.n1"/>
    </reaction>
</comment>
<dbReference type="InterPro" id="IPR036779">
    <property type="entry name" value="LysM_dom_sf"/>
</dbReference>
<dbReference type="GO" id="GO:0016020">
    <property type="term" value="C:membrane"/>
    <property type="evidence" value="ECO:0007669"/>
    <property type="project" value="InterPro"/>
</dbReference>
<dbReference type="InterPro" id="IPR000189">
    <property type="entry name" value="Transglyc_AS"/>
</dbReference>
<dbReference type="SUPFAM" id="SSF53955">
    <property type="entry name" value="Lysozyme-like"/>
    <property type="match status" value="1"/>
</dbReference>
<evidence type="ECO:0000256" key="3">
    <source>
        <dbReference type="ARBA" id="ARBA00012587"/>
    </source>
</evidence>
<protein>
    <recommendedName>
        <fullName evidence="3">peptidoglycan lytic exotransglycosylase</fullName>
        <ecNumber evidence="3">4.2.2.n1</ecNumber>
    </recommendedName>
</protein>
<evidence type="ECO:0000313" key="8">
    <source>
        <dbReference type="Proteomes" id="UP000505325"/>
    </source>
</evidence>
<dbReference type="PROSITE" id="PS00922">
    <property type="entry name" value="TRANSGLYCOSYLASE"/>
    <property type="match status" value="1"/>
</dbReference>
<dbReference type="Pfam" id="PF01464">
    <property type="entry name" value="SLT"/>
    <property type="match status" value="1"/>
</dbReference>
<dbReference type="CDD" id="cd16894">
    <property type="entry name" value="MltD-like"/>
    <property type="match status" value="1"/>
</dbReference>
<evidence type="ECO:0000313" key="7">
    <source>
        <dbReference type="EMBL" id="QKJ85951.1"/>
    </source>
</evidence>
<dbReference type="GO" id="GO:0008932">
    <property type="term" value="F:lytic endotransglycosylase activity"/>
    <property type="evidence" value="ECO:0007669"/>
    <property type="project" value="TreeGrafter"/>
</dbReference>
<dbReference type="AlphaFoldDB" id="A0A6M8UAQ1"/>
<keyword evidence="4" id="KW-0456">Lyase</keyword>
<keyword evidence="8" id="KW-1185">Reference proteome</keyword>
<evidence type="ECO:0000256" key="1">
    <source>
        <dbReference type="ARBA" id="ARBA00001420"/>
    </source>
</evidence>
<evidence type="ECO:0000259" key="6">
    <source>
        <dbReference type="PROSITE" id="PS51782"/>
    </source>
</evidence>
<dbReference type="Gene3D" id="1.10.530.10">
    <property type="match status" value="1"/>
</dbReference>
<organism evidence="7 8">
    <name type="scientific">Paramixta manurensis</name>
    <dbReference type="NCBI Taxonomy" id="2740817"/>
    <lineage>
        <taxon>Bacteria</taxon>
        <taxon>Pseudomonadati</taxon>
        <taxon>Pseudomonadota</taxon>
        <taxon>Gammaproteobacteria</taxon>
        <taxon>Enterobacterales</taxon>
        <taxon>Erwiniaceae</taxon>
        <taxon>Paramixta</taxon>
    </lineage>
</organism>
<accession>A0A6M8UAQ1</accession>
<dbReference type="GO" id="GO:0071555">
    <property type="term" value="P:cell wall organization"/>
    <property type="evidence" value="ECO:0007669"/>
    <property type="project" value="UniProtKB-KW"/>
</dbReference>
<dbReference type="FunFam" id="1.10.530.10:FF:000004">
    <property type="entry name" value="Membrane-bound lytic murein transglycosylase D"/>
    <property type="match status" value="1"/>
</dbReference>
<evidence type="ECO:0000256" key="2">
    <source>
        <dbReference type="ARBA" id="ARBA00007734"/>
    </source>
</evidence>
<evidence type="ECO:0000256" key="5">
    <source>
        <dbReference type="ARBA" id="ARBA00023316"/>
    </source>
</evidence>
<sequence>MGSICSVTAEERPFLIFLVVLFTASTYDCSSFKQTIDTHMKAKAILLASVLLVGCQASRQDANIPEQHAQSLSSAGQGENGKYSDRMLSPRWQDDGTGLAQDLDLWNFISDELKMKVPENSRIREQKQKYLKNKSYLHDVTLRAEPYMYWIVEQIKERKMPMELVLLPIVESAFDPHATSAANAAGIWQIVPSTGRNYGLKQNQWYDGRRDIVASTKVALDMMQRLNGMFNGDWLLTIAAYNSGEGRVLKAIKQNKARGKPTDFWNLSLPRETTVYVPKMLALGEILKNNKRYGVRLPTPNESRALARVEVGQQIQLTQAAEMAGMSLTKLKSFNTGYKRGATAPNGPHYIMVPKSHVAQLRSSLASGDITAVQPTQLAKNSVATGSSSYKVRRGDTLSGIANQLGVSVKTLQRANNLRGANIKPGQTLSVGAAKSAELADNGNSITYRVRKGDSLASIARHHGVEINDVRRWNSVLGDTKNIQPGDKLTLFVDNSATPDS</sequence>
<comment type="similarity">
    <text evidence="2">Belongs to the transglycosylase Slt family.</text>
</comment>
<dbReference type="CDD" id="cd00118">
    <property type="entry name" value="LysM"/>
    <property type="match status" value="2"/>
</dbReference>
<dbReference type="SUPFAM" id="SSF54106">
    <property type="entry name" value="LysM domain"/>
    <property type="match status" value="2"/>
</dbReference>
<dbReference type="Pfam" id="PF01476">
    <property type="entry name" value="LysM"/>
    <property type="match status" value="2"/>
</dbReference>
<reference evidence="7 8" key="1">
    <citation type="submission" date="2020-06" db="EMBL/GenBank/DDBJ databases">
        <title>Genome sequence of Paramixta manurensis strain PD-1.</title>
        <authorList>
            <person name="Lee C.W."/>
            <person name="Kim J."/>
        </authorList>
    </citation>
    <scope>NUCLEOTIDE SEQUENCE [LARGE SCALE GENOMIC DNA]</scope>
    <source>
        <strain evidence="7 8">PD-1</strain>
    </source>
</reference>
<dbReference type="PROSITE" id="PS51782">
    <property type="entry name" value="LYSM"/>
    <property type="match status" value="2"/>
</dbReference>
<dbReference type="PANTHER" id="PTHR33734:SF22">
    <property type="entry name" value="MEMBRANE-BOUND LYTIC MUREIN TRANSGLYCOSYLASE D"/>
    <property type="match status" value="1"/>
</dbReference>
<evidence type="ECO:0000256" key="4">
    <source>
        <dbReference type="ARBA" id="ARBA00023239"/>
    </source>
</evidence>
<dbReference type="InterPro" id="IPR008258">
    <property type="entry name" value="Transglycosylase_SLT_dom_1"/>
</dbReference>
<dbReference type="FunFam" id="3.10.350.10:FF:000003">
    <property type="entry name" value="Membrane-bound lytic murein transglycosylase D"/>
    <property type="match status" value="1"/>
</dbReference>
<feature type="domain" description="LysM" evidence="6">
    <location>
        <begin position="446"/>
        <end position="491"/>
    </location>
</feature>
<dbReference type="KEGG" id="pmak:PMPD1_0983"/>
<dbReference type="Proteomes" id="UP000505325">
    <property type="component" value="Chromosome"/>
</dbReference>
<gene>
    <name evidence="7" type="ORF">PMPD1_0983</name>
</gene>
<feature type="domain" description="LysM" evidence="6">
    <location>
        <begin position="388"/>
        <end position="431"/>
    </location>
</feature>
<dbReference type="EC" id="4.2.2.n1" evidence="3"/>